<dbReference type="Pfam" id="PF13189">
    <property type="entry name" value="Cytidylate_kin2"/>
    <property type="match status" value="1"/>
</dbReference>
<dbReference type="EMBL" id="DVND01000009">
    <property type="protein sequence ID" value="HIU47791.1"/>
    <property type="molecule type" value="Genomic_DNA"/>
</dbReference>
<evidence type="ECO:0000313" key="1">
    <source>
        <dbReference type="EMBL" id="HIU47791.1"/>
    </source>
</evidence>
<dbReference type="Proteomes" id="UP000824111">
    <property type="component" value="Unassembled WGS sequence"/>
</dbReference>
<proteinExistence type="predicted"/>
<accession>A0A9D1LTG3</accession>
<gene>
    <name evidence="1" type="ORF">IAB04_00345</name>
</gene>
<organism evidence="1 2">
    <name type="scientific">Candidatus Avimonoglobus intestinipullorum</name>
    <dbReference type="NCBI Taxonomy" id="2840699"/>
    <lineage>
        <taxon>Bacteria</taxon>
        <taxon>Bacillati</taxon>
        <taxon>Bacillota</taxon>
        <taxon>Clostridia</taxon>
        <taxon>Eubacteriales</taxon>
        <taxon>Candidatus Avimonoglobus</taxon>
    </lineage>
</organism>
<dbReference type="GO" id="GO:0016301">
    <property type="term" value="F:kinase activity"/>
    <property type="evidence" value="ECO:0007669"/>
    <property type="project" value="UniProtKB-KW"/>
</dbReference>
<protein>
    <submittedName>
        <fullName evidence="1">Cytidylate kinase-like family protein</fullName>
    </submittedName>
</protein>
<dbReference type="AlphaFoldDB" id="A0A9D1LTG3"/>
<comment type="caution">
    <text evidence="1">The sequence shown here is derived from an EMBL/GenBank/DDBJ whole genome shotgun (WGS) entry which is preliminary data.</text>
</comment>
<dbReference type="Gene3D" id="3.40.50.300">
    <property type="entry name" value="P-loop containing nucleotide triphosphate hydrolases"/>
    <property type="match status" value="1"/>
</dbReference>
<reference evidence="1" key="2">
    <citation type="journal article" date="2021" name="PeerJ">
        <title>Extensive microbial diversity within the chicken gut microbiome revealed by metagenomics and culture.</title>
        <authorList>
            <person name="Gilroy R."/>
            <person name="Ravi A."/>
            <person name="Getino M."/>
            <person name="Pursley I."/>
            <person name="Horton D.L."/>
            <person name="Alikhan N.F."/>
            <person name="Baker D."/>
            <person name="Gharbi K."/>
            <person name="Hall N."/>
            <person name="Watson M."/>
            <person name="Adriaenssens E.M."/>
            <person name="Foster-Nyarko E."/>
            <person name="Jarju S."/>
            <person name="Secka A."/>
            <person name="Antonio M."/>
            <person name="Oren A."/>
            <person name="Chaudhuri R.R."/>
            <person name="La Ragione R."/>
            <person name="Hildebrand F."/>
            <person name="Pallen M.J."/>
        </authorList>
    </citation>
    <scope>NUCLEOTIDE SEQUENCE</scope>
    <source>
        <strain evidence="1">ChiSjej4B22-9803</strain>
    </source>
</reference>
<keyword evidence="1" id="KW-0418">Kinase</keyword>
<keyword evidence="1" id="KW-0808">Transferase</keyword>
<dbReference type="InterPro" id="IPR027417">
    <property type="entry name" value="P-loop_NTPase"/>
</dbReference>
<sequence>MGNFAITVSRGYGSGGKIVGKALAEALNIDFVDRELLQMASEESGINETLFNAADENEKFKGGLFFKKHVYRGGIITPEEDGFTSNENLFNYQAKVLKQLIEKESFVVMGRAANYVLKDYPNVVSVNIQAPYEFCVKMTMETMKVGEKDARRYVNNITKYRKEYYEYYSGADWNDPLGYDLSLNSARVGVDNCVRVIIDYLKLKQLI</sequence>
<dbReference type="SUPFAM" id="SSF52540">
    <property type="entry name" value="P-loop containing nucleoside triphosphate hydrolases"/>
    <property type="match status" value="1"/>
</dbReference>
<evidence type="ECO:0000313" key="2">
    <source>
        <dbReference type="Proteomes" id="UP000824111"/>
    </source>
</evidence>
<reference evidence="1" key="1">
    <citation type="submission" date="2020-10" db="EMBL/GenBank/DDBJ databases">
        <authorList>
            <person name="Gilroy R."/>
        </authorList>
    </citation>
    <scope>NUCLEOTIDE SEQUENCE</scope>
    <source>
        <strain evidence="1">ChiSjej4B22-9803</strain>
    </source>
</reference>
<name>A0A9D1LTG3_9FIRM</name>